<evidence type="ECO:0000313" key="5">
    <source>
        <dbReference type="Proteomes" id="UP000238479"/>
    </source>
</evidence>
<dbReference type="PANTHER" id="PTHR33476:SF4">
    <property type="entry name" value="POLAR LOCALIZATION DURING ASYMMETRIC DIVISION AND PROTEIN"/>
    <property type="match status" value="1"/>
</dbReference>
<dbReference type="EMBL" id="PDCK01000041">
    <property type="protein sequence ID" value="PRQ43486.1"/>
    <property type="molecule type" value="Genomic_DNA"/>
</dbReference>
<keyword evidence="1" id="KW-0175">Coiled coil</keyword>
<dbReference type="Proteomes" id="UP000238479">
    <property type="component" value="Chromosome 3"/>
</dbReference>
<protein>
    <submittedName>
        <fullName evidence="4">Uncharacterized protein</fullName>
    </submittedName>
</protein>
<evidence type="ECO:0000313" key="4">
    <source>
        <dbReference type="EMBL" id="PRQ43486.1"/>
    </source>
</evidence>
<reference evidence="4 5" key="1">
    <citation type="journal article" date="2018" name="Nat. Genet.">
        <title>The Rosa genome provides new insights in the design of modern roses.</title>
        <authorList>
            <person name="Bendahmane M."/>
        </authorList>
    </citation>
    <scope>NUCLEOTIDE SEQUENCE [LARGE SCALE GENOMIC DNA]</scope>
    <source>
        <strain evidence="5">cv. Old Blush</strain>
    </source>
</reference>
<feature type="chain" id="PRO_5015134006" evidence="3">
    <location>
        <begin position="19"/>
        <end position="400"/>
    </location>
</feature>
<accession>A0A2P6RAN3</accession>
<feature type="signal peptide" evidence="3">
    <location>
        <begin position="1"/>
        <end position="18"/>
    </location>
</feature>
<dbReference type="STRING" id="74649.A0A2P6RAN3"/>
<evidence type="ECO:0000256" key="2">
    <source>
        <dbReference type="SAM" id="MobiDB-lite"/>
    </source>
</evidence>
<evidence type="ECO:0000256" key="3">
    <source>
        <dbReference type="SAM" id="SignalP"/>
    </source>
</evidence>
<keyword evidence="5" id="KW-1185">Reference proteome</keyword>
<dbReference type="InterPro" id="IPR040348">
    <property type="entry name" value="POLAR-like"/>
</dbReference>
<name>A0A2P6RAN3_ROSCH</name>
<dbReference type="PANTHER" id="PTHR33476">
    <property type="entry name" value="EMB|CAB62613.1"/>
    <property type="match status" value="1"/>
</dbReference>
<dbReference type="Gramene" id="PRQ43486">
    <property type="protein sequence ID" value="PRQ43486"/>
    <property type="gene ID" value="RchiOBHm_Chr3g0469001"/>
</dbReference>
<evidence type="ECO:0000256" key="1">
    <source>
        <dbReference type="SAM" id="Coils"/>
    </source>
</evidence>
<keyword evidence="3" id="KW-0732">Signal</keyword>
<feature type="coiled-coil region" evidence="1">
    <location>
        <begin position="328"/>
        <end position="369"/>
    </location>
</feature>
<dbReference type="OMA" id="FRWGLGF"/>
<dbReference type="AlphaFoldDB" id="A0A2P6RAN3"/>
<comment type="caution">
    <text evidence="4">The sequence shown here is derived from an EMBL/GenBank/DDBJ whole genome shotgun (WGS) entry which is preliminary data.</text>
</comment>
<sequence length="400" mass="44384">MWPALLAAAVAASTGLLAKNHLFKPAAEITDSDPQNDAVSDDATPQRSVASVSRSPMLPWESDCEDQMKEGIFRFSSDGGSGKKKKKKTRFRLKKKDVVEEQKKKSGRRAGVCLKKRKTVASKCGSSSDSKDTSSLFSWGLNIGIMYMMTAGKAEINKLNTTMDETAKVVQELKSELNKRKASQSQQVSCSESEANTQVQSPSCKCTQTELKKSSAENSEPNYMRASSFHIFDDGECPSSVLTEDQEPEPEVMDMDQLEAELESELQKLPWCSTEAPHQEGFRNLGKDIVSEVSAQKFQGQAAQGIDIEQFQGVLPAELDQKLCHVLIEQQESQIVELESELQSAQSKLQEKETELRALKDCVKRLTQLSLSTVSGRTSPPFKTFLIFLALILYSTWFQN</sequence>
<feature type="region of interest" description="Disordered" evidence="2">
    <location>
        <begin position="29"/>
        <end position="56"/>
    </location>
</feature>
<feature type="compositionally biased region" description="Polar residues" evidence="2">
    <location>
        <begin position="32"/>
        <end position="54"/>
    </location>
</feature>
<dbReference type="GO" id="GO:0008356">
    <property type="term" value="P:asymmetric cell division"/>
    <property type="evidence" value="ECO:0007669"/>
    <property type="project" value="InterPro"/>
</dbReference>
<gene>
    <name evidence="4" type="ORF">RchiOBHm_Chr3g0469001</name>
</gene>
<organism evidence="4 5">
    <name type="scientific">Rosa chinensis</name>
    <name type="common">China rose</name>
    <dbReference type="NCBI Taxonomy" id="74649"/>
    <lineage>
        <taxon>Eukaryota</taxon>
        <taxon>Viridiplantae</taxon>
        <taxon>Streptophyta</taxon>
        <taxon>Embryophyta</taxon>
        <taxon>Tracheophyta</taxon>
        <taxon>Spermatophyta</taxon>
        <taxon>Magnoliopsida</taxon>
        <taxon>eudicotyledons</taxon>
        <taxon>Gunneridae</taxon>
        <taxon>Pentapetalae</taxon>
        <taxon>rosids</taxon>
        <taxon>fabids</taxon>
        <taxon>Rosales</taxon>
        <taxon>Rosaceae</taxon>
        <taxon>Rosoideae</taxon>
        <taxon>Rosoideae incertae sedis</taxon>
        <taxon>Rosa</taxon>
    </lineage>
</organism>
<proteinExistence type="predicted"/>